<accession>A0A840J751</accession>
<keyword evidence="1" id="KW-0732">Signal</keyword>
<dbReference type="Proteomes" id="UP000581769">
    <property type="component" value="Unassembled WGS sequence"/>
</dbReference>
<feature type="signal peptide" evidence="1">
    <location>
        <begin position="1"/>
        <end position="17"/>
    </location>
</feature>
<sequence length="53" mass="5349">MFGLSAALAVLVGTALAGFAGGDPNAGSPYLFESLAAVVIGGYGRDRHLRNKV</sequence>
<evidence type="ECO:0000313" key="2">
    <source>
        <dbReference type="EMBL" id="MBB4689539.1"/>
    </source>
</evidence>
<dbReference type="EMBL" id="JACHMG010000001">
    <property type="protein sequence ID" value="MBB4689539.1"/>
    <property type="molecule type" value="Genomic_DNA"/>
</dbReference>
<organism evidence="2 3">
    <name type="scientific">Amycolatopsis jiangsuensis</name>
    <dbReference type="NCBI Taxonomy" id="1181879"/>
    <lineage>
        <taxon>Bacteria</taxon>
        <taxon>Bacillati</taxon>
        <taxon>Actinomycetota</taxon>
        <taxon>Actinomycetes</taxon>
        <taxon>Pseudonocardiales</taxon>
        <taxon>Pseudonocardiaceae</taxon>
        <taxon>Amycolatopsis</taxon>
    </lineage>
</organism>
<evidence type="ECO:0000256" key="1">
    <source>
        <dbReference type="SAM" id="SignalP"/>
    </source>
</evidence>
<reference evidence="2 3" key="1">
    <citation type="submission" date="2020-08" db="EMBL/GenBank/DDBJ databases">
        <title>Sequencing the genomes of 1000 actinobacteria strains.</title>
        <authorList>
            <person name="Klenk H.-P."/>
        </authorList>
    </citation>
    <scope>NUCLEOTIDE SEQUENCE [LARGE SCALE GENOMIC DNA]</scope>
    <source>
        <strain evidence="2 3">DSM 45859</strain>
    </source>
</reference>
<proteinExistence type="predicted"/>
<comment type="caution">
    <text evidence="2">The sequence shown here is derived from an EMBL/GenBank/DDBJ whole genome shotgun (WGS) entry which is preliminary data.</text>
</comment>
<keyword evidence="3" id="KW-1185">Reference proteome</keyword>
<name>A0A840J751_9PSEU</name>
<gene>
    <name evidence="2" type="ORF">BJY18_007024</name>
</gene>
<evidence type="ECO:0000313" key="3">
    <source>
        <dbReference type="Proteomes" id="UP000581769"/>
    </source>
</evidence>
<dbReference type="AlphaFoldDB" id="A0A840J751"/>
<feature type="chain" id="PRO_5038591785" evidence="1">
    <location>
        <begin position="18"/>
        <end position="53"/>
    </location>
</feature>
<protein>
    <submittedName>
        <fullName evidence="2">Branched-subunit amino acid ABC-type transport system permease component</fullName>
    </submittedName>
</protein>